<dbReference type="EMBL" id="HACA01004365">
    <property type="protein sequence ID" value="CDW21726.1"/>
    <property type="molecule type" value="Transcribed_RNA"/>
</dbReference>
<accession>A0A0K2T8C6</accession>
<feature type="non-terminal residue" evidence="1">
    <location>
        <position position="58"/>
    </location>
</feature>
<proteinExistence type="predicted"/>
<dbReference type="AlphaFoldDB" id="A0A0K2T8C6"/>
<protein>
    <submittedName>
        <fullName evidence="1">Uncharacterized protein</fullName>
    </submittedName>
</protein>
<evidence type="ECO:0000313" key="1">
    <source>
        <dbReference type="EMBL" id="CDW21726.1"/>
    </source>
</evidence>
<sequence>YITTKHTLNIYSWIKVLFPLILKYYSSPPFYGVVSQFQFCPDVRAKKNEGFKLKILFC</sequence>
<reference evidence="1" key="1">
    <citation type="submission" date="2014-05" db="EMBL/GenBank/DDBJ databases">
        <authorList>
            <person name="Chronopoulou M."/>
        </authorList>
    </citation>
    <scope>NUCLEOTIDE SEQUENCE</scope>
    <source>
        <tissue evidence="1">Whole organism</tissue>
    </source>
</reference>
<organism evidence="1">
    <name type="scientific">Lepeophtheirus salmonis</name>
    <name type="common">Salmon louse</name>
    <name type="synonym">Caligus salmonis</name>
    <dbReference type="NCBI Taxonomy" id="72036"/>
    <lineage>
        <taxon>Eukaryota</taxon>
        <taxon>Metazoa</taxon>
        <taxon>Ecdysozoa</taxon>
        <taxon>Arthropoda</taxon>
        <taxon>Crustacea</taxon>
        <taxon>Multicrustacea</taxon>
        <taxon>Hexanauplia</taxon>
        <taxon>Copepoda</taxon>
        <taxon>Siphonostomatoida</taxon>
        <taxon>Caligidae</taxon>
        <taxon>Lepeophtheirus</taxon>
    </lineage>
</organism>
<feature type="non-terminal residue" evidence="1">
    <location>
        <position position="1"/>
    </location>
</feature>
<name>A0A0K2T8C6_LEPSM</name>